<dbReference type="InterPro" id="IPR053926">
    <property type="entry name" value="RecX_HTH_1st"/>
</dbReference>
<dbReference type="Pfam" id="PF02631">
    <property type="entry name" value="RecX_HTH2"/>
    <property type="match status" value="1"/>
</dbReference>
<sequence length="161" mass="18580">MASILDRALGLLSRRDHSEAELRRKLAVPPVARRRFRERTDAQPATAVSQDEIDQAIAYCHDHDWLDDGRFARRYVSRRSKQGYGEQRIRMELMQKGINRDDIDAAFAEAEIDRTAQAFAVAVKKFGQPLPAEPQTKIKVQRYLLSRGFSFDEIRSIYTNL</sequence>
<dbReference type="InterPro" id="IPR003783">
    <property type="entry name" value="Regulatory_RecX"/>
</dbReference>
<keyword evidence="10" id="KW-1185">Reference proteome</keyword>
<dbReference type="Pfam" id="PF21982">
    <property type="entry name" value="RecX_HTH1"/>
    <property type="match status" value="1"/>
</dbReference>
<protein>
    <recommendedName>
        <fullName evidence="3 5">Regulatory protein RecX</fullName>
    </recommendedName>
</protein>
<keyword evidence="4 5" id="KW-0963">Cytoplasm</keyword>
<dbReference type="InterPro" id="IPR053925">
    <property type="entry name" value="RecX_HTH_3rd"/>
</dbReference>
<dbReference type="EMBL" id="CP006569">
    <property type="protein sequence ID" value="AHF78218.1"/>
    <property type="molecule type" value="Genomic_DNA"/>
</dbReference>
<evidence type="ECO:0000313" key="9">
    <source>
        <dbReference type="EMBL" id="AHF78218.1"/>
    </source>
</evidence>
<evidence type="ECO:0000256" key="4">
    <source>
        <dbReference type="ARBA" id="ARBA00022490"/>
    </source>
</evidence>
<dbReference type="RefSeq" id="WP_025423356.1">
    <property type="nucleotide sequence ID" value="NZ_CP006569.1"/>
</dbReference>
<dbReference type="HAMAP" id="MF_01114">
    <property type="entry name" value="RecX"/>
    <property type="match status" value="1"/>
</dbReference>
<organism evidence="9 10">
    <name type="scientific">Sodalis praecaptivus</name>
    <dbReference type="NCBI Taxonomy" id="1239307"/>
    <lineage>
        <taxon>Bacteria</taxon>
        <taxon>Pseudomonadati</taxon>
        <taxon>Pseudomonadota</taxon>
        <taxon>Gammaproteobacteria</taxon>
        <taxon>Enterobacterales</taxon>
        <taxon>Bruguierivoracaceae</taxon>
        <taxon>Sodalis</taxon>
    </lineage>
</organism>
<comment type="subcellular location">
    <subcellularLocation>
        <location evidence="1 5">Cytoplasm</location>
    </subcellularLocation>
</comment>
<dbReference type="InterPro" id="IPR036388">
    <property type="entry name" value="WH-like_DNA-bd_sf"/>
</dbReference>
<feature type="domain" description="RecX second three-helical" evidence="6">
    <location>
        <begin position="67"/>
        <end position="106"/>
    </location>
</feature>
<dbReference type="PANTHER" id="PTHR33602">
    <property type="entry name" value="REGULATORY PROTEIN RECX FAMILY PROTEIN"/>
    <property type="match status" value="1"/>
</dbReference>
<proteinExistence type="inferred from homology"/>
<evidence type="ECO:0000313" key="10">
    <source>
        <dbReference type="Proteomes" id="UP000019028"/>
    </source>
</evidence>
<evidence type="ECO:0000256" key="3">
    <source>
        <dbReference type="ARBA" id="ARBA00018111"/>
    </source>
</evidence>
<dbReference type="InterPro" id="IPR053924">
    <property type="entry name" value="RecX_HTH_2nd"/>
</dbReference>
<reference evidence="9 10" key="1">
    <citation type="journal article" date="2014" name="Genome Biol. Evol.">
        <title>Genome degeneration and adaptation in a nascent stage of symbiosis.</title>
        <authorList>
            <person name="Oakeson K.F."/>
            <person name="Gil R."/>
            <person name="Clayton A.L."/>
            <person name="Dunn D.M."/>
            <person name="von Niederhausern A.C."/>
            <person name="Hamil C."/>
            <person name="Aoyagi A."/>
            <person name="Duval B."/>
            <person name="Baca A."/>
            <person name="Silva F.J."/>
            <person name="Vallier A."/>
            <person name="Jackson D.G."/>
            <person name="Latorre A."/>
            <person name="Weiss R.B."/>
            <person name="Heddi A."/>
            <person name="Moya A."/>
            <person name="Dale C."/>
        </authorList>
    </citation>
    <scope>NUCLEOTIDE SEQUENCE [LARGE SCALE GENOMIC DNA]</scope>
    <source>
        <strain evidence="9 10">HS1</strain>
    </source>
</reference>
<comment type="similarity">
    <text evidence="2 5">Belongs to the RecX family.</text>
</comment>
<dbReference type="Proteomes" id="UP000019028">
    <property type="component" value="Chromosome"/>
</dbReference>
<dbReference type="PANTHER" id="PTHR33602:SF1">
    <property type="entry name" value="REGULATORY PROTEIN RECX FAMILY PROTEIN"/>
    <property type="match status" value="1"/>
</dbReference>
<feature type="domain" description="RecX first three-helical" evidence="8">
    <location>
        <begin position="6"/>
        <end position="27"/>
    </location>
</feature>
<comment type="function">
    <text evidence="5">Modulates RecA activity.</text>
</comment>
<dbReference type="GO" id="GO:0005737">
    <property type="term" value="C:cytoplasm"/>
    <property type="evidence" value="ECO:0007669"/>
    <property type="project" value="UniProtKB-SubCell"/>
</dbReference>
<evidence type="ECO:0000259" key="7">
    <source>
        <dbReference type="Pfam" id="PF21981"/>
    </source>
</evidence>
<accession>W0I192</accession>
<dbReference type="AlphaFoldDB" id="W0I192"/>
<dbReference type="KEGG" id="sod:Sant_3226"/>
<evidence type="ECO:0000256" key="1">
    <source>
        <dbReference type="ARBA" id="ARBA00004496"/>
    </source>
</evidence>
<feature type="domain" description="RecX third three-helical" evidence="7">
    <location>
        <begin position="115"/>
        <end position="156"/>
    </location>
</feature>
<evidence type="ECO:0000256" key="5">
    <source>
        <dbReference type="HAMAP-Rule" id="MF_01114"/>
    </source>
</evidence>
<dbReference type="HOGENOM" id="CLU_066607_3_2_6"/>
<dbReference type="OrthoDB" id="7066780at2"/>
<dbReference type="PATRIC" id="fig|1239307.3.peg.3551"/>
<dbReference type="GO" id="GO:0006282">
    <property type="term" value="P:regulation of DNA repair"/>
    <property type="evidence" value="ECO:0007669"/>
    <property type="project" value="UniProtKB-UniRule"/>
</dbReference>
<evidence type="ECO:0000256" key="2">
    <source>
        <dbReference type="ARBA" id="ARBA00009695"/>
    </source>
</evidence>
<evidence type="ECO:0000259" key="8">
    <source>
        <dbReference type="Pfam" id="PF21982"/>
    </source>
</evidence>
<dbReference type="Gene3D" id="1.10.10.10">
    <property type="entry name" value="Winged helix-like DNA-binding domain superfamily/Winged helix DNA-binding domain"/>
    <property type="match status" value="3"/>
</dbReference>
<gene>
    <name evidence="5 9" type="primary">recX</name>
    <name evidence="9" type="ORF">Sant_3226</name>
</gene>
<dbReference type="Pfam" id="PF21981">
    <property type="entry name" value="RecX_HTH3"/>
    <property type="match status" value="1"/>
</dbReference>
<name>W0I192_9GAMM</name>
<evidence type="ECO:0000259" key="6">
    <source>
        <dbReference type="Pfam" id="PF02631"/>
    </source>
</evidence>